<dbReference type="InterPro" id="IPR004143">
    <property type="entry name" value="BPL_LPL_catalytic"/>
</dbReference>
<feature type="site" description="Lowers pKa of active site Cys" evidence="3">
    <location>
        <position position="164"/>
    </location>
</feature>
<dbReference type="CDD" id="cd16443">
    <property type="entry name" value="LplA"/>
    <property type="match status" value="1"/>
</dbReference>
<evidence type="ECO:0000259" key="4">
    <source>
        <dbReference type="PROSITE" id="PS51733"/>
    </source>
</evidence>
<sequence length="279" mass="31826">MKNWKDIIRHQSFRYIDHSVHTEIEGKPNTALTSFAVDDTLAISVSEETSPPVIRLWVHPNTIVLGIPDSRLPFIDEGMQFIEKNNYQAVVRNSGGLAVALDEGVLNISLIIPGGKNLSIYDCYEAMVRFVQAMFHDLTDEIKAYEIVGSYCPGDYDLSIKGRKFAGISQRRVKNGISVQIYLDVEGNSNQRAELIQKFYTKGKKNKETTFTYPDIDPKVMGSLSELLGITLTVNDVKKRVIHTLKKLTDKIVEMPFQEEEKMNFEKRYKQMVKRNQTN</sequence>
<dbReference type="PROSITE" id="PS51733">
    <property type="entry name" value="BPL_LPL_CATALYTIC"/>
    <property type="match status" value="1"/>
</dbReference>
<dbReference type="EC" id="2.3.1.204" evidence="3"/>
<organism evidence="5 6">
    <name type="scientific">Oceanobacillus kimchii</name>
    <dbReference type="NCBI Taxonomy" id="746691"/>
    <lineage>
        <taxon>Bacteria</taxon>
        <taxon>Bacillati</taxon>
        <taxon>Bacillota</taxon>
        <taxon>Bacilli</taxon>
        <taxon>Bacillales</taxon>
        <taxon>Bacillaceae</taxon>
        <taxon>Oceanobacillus</taxon>
    </lineage>
</organism>
<evidence type="ECO:0000256" key="3">
    <source>
        <dbReference type="HAMAP-Rule" id="MF_02119"/>
    </source>
</evidence>
<dbReference type="Pfam" id="PF21948">
    <property type="entry name" value="LplA-B_cat"/>
    <property type="match status" value="1"/>
</dbReference>
<dbReference type="InterPro" id="IPR050664">
    <property type="entry name" value="Octanoyltrans_LipM/LipL"/>
</dbReference>
<evidence type="ECO:0000313" key="5">
    <source>
        <dbReference type="EMBL" id="GLO67705.1"/>
    </source>
</evidence>
<comment type="caution">
    <text evidence="5">The sequence shown here is derived from an EMBL/GenBank/DDBJ whole genome shotgun (WGS) entry which is preliminary data.</text>
</comment>
<evidence type="ECO:0000256" key="1">
    <source>
        <dbReference type="ARBA" id="ARBA00022679"/>
    </source>
</evidence>
<comment type="miscellaneous">
    <text evidence="3">The reaction proceeds via a thioester-linked acyl-enzyme intermediate.</text>
</comment>
<dbReference type="PANTHER" id="PTHR43679:SF2">
    <property type="entry name" value="OCTANOYL-[GCVH]:PROTEIN N-OCTANOYLTRANSFERASE"/>
    <property type="match status" value="1"/>
</dbReference>
<dbReference type="InterPro" id="IPR045864">
    <property type="entry name" value="aa-tRNA-synth_II/BPL/LPL"/>
</dbReference>
<reference evidence="5 6" key="1">
    <citation type="submission" date="2023-02" db="EMBL/GenBank/DDBJ databases">
        <title>Oceanobacillus kimchii IFOP_LL358 isolated form Alexandrium catenella lab strain.</title>
        <authorList>
            <person name="Gajardo G."/>
            <person name="Ueki S."/>
            <person name="Maruyama F."/>
        </authorList>
    </citation>
    <scope>NUCLEOTIDE SEQUENCE [LARGE SCALE GENOMIC DNA]</scope>
    <source>
        <strain evidence="5 6">IFOP_LL358</strain>
    </source>
</reference>
<proteinExistence type="inferred from homology"/>
<protein>
    <recommendedName>
        <fullName evidence="3">Octanoyl-[GcvH]:protein N-octanoyltransferase</fullName>
        <ecNumber evidence="3">2.3.1.204</ecNumber>
    </recommendedName>
    <alternativeName>
        <fullName evidence="3">Octanoyl-[GcvH]:E2 amidotransferase</fullName>
    </alternativeName>
</protein>
<feature type="domain" description="BPL/LPL catalytic" evidence="4">
    <location>
        <begin position="48"/>
        <end position="232"/>
    </location>
</feature>
<evidence type="ECO:0000313" key="6">
    <source>
        <dbReference type="Proteomes" id="UP001275436"/>
    </source>
</evidence>
<comment type="function">
    <text evidence="3">Catalyzes the amidotransfer (transamidation) of the octanoyl moiety from octanoyl-GcvH to the lipoyl domain of the E2 subunit of lipoate-dependent enzymes.</text>
</comment>
<dbReference type="Proteomes" id="UP001275436">
    <property type="component" value="Unassembled WGS sequence"/>
</dbReference>
<keyword evidence="6" id="KW-1185">Reference proteome</keyword>
<evidence type="ECO:0000256" key="2">
    <source>
        <dbReference type="ARBA" id="ARBA00023315"/>
    </source>
</evidence>
<dbReference type="EMBL" id="BSKO01000001">
    <property type="protein sequence ID" value="GLO67705.1"/>
    <property type="molecule type" value="Genomic_DNA"/>
</dbReference>
<dbReference type="PANTHER" id="PTHR43679">
    <property type="entry name" value="OCTANOYLTRANSFERASE LIPM-RELATED"/>
    <property type="match status" value="1"/>
</dbReference>
<dbReference type="InterPro" id="IPR024897">
    <property type="entry name" value="LipL"/>
</dbReference>
<dbReference type="HAMAP" id="MF_02119">
    <property type="entry name" value="LipL"/>
    <property type="match status" value="1"/>
</dbReference>
<gene>
    <name evidence="5" type="primary">lplA</name>
    <name evidence="3" type="synonym">lipL</name>
    <name evidence="5" type="ORF">MACH08_34890</name>
</gene>
<dbReference type="SUPFAM" id="SSF55681">
    <property type="entry name" value="Class II aaRS and biotin synthetases"/>
    <property type="match status" value="1"/>
</dbReference>
<keyword evidence="1 3" id="KW-0808">Transferase</keyword>
<comment type="similarity">
    <text evidence="3">Belongs to the octanoyltransferase LipL family.</text>
</comment>
<comment type="pathway">
    <text evidence="3">Protein modification; protein lipoylation via endogenous pathway; protein N(6)-(lipoyl)lysine from octanoyl-[acyl-carrier-protein].</text>
</comment>
<comment type="catalytic activity">
    <reaction evidence="3">
        <text>N(6)-octanoyl-L-lysyl-[glycine-cleavage complex H protein] + L-lysyl-[lipoyl-carrier protein] = N(6)-octanoyl-L-lysyl-[lipoyl-carrier protein] + L-lysyl-[glycine-cleavage complex H protein]</text>
        <dbReference type="Rhea" id="RHEA:20213"/>
        <dbReference type="Rhea" id="RHEA-COMP:10500"/>
        <dbReference type="Rhea" id="RHEA-COMP:10501"/>
        <dbReference type="Rhea" id="RHEA-COMP:10503"/>
        <dbReference type="Rhea" id="RHEA-COMP:10504"/>
        <dbReference type="ChEBI" id="CHEBI:29969"/>
        <dbReference type="ChEBI" id="CHEBI:78809"/>
        <dbReference type="EC" id="2.3.1.204"/>
    </reaction>
</comment>
<name>A0ABQ5TR47_9BACI</name>
<accession>A0ABQ5TR47</accession>
<feature type="active site" description="Acyl-thioester intermediate" evidence="3">
    <location>
        <position position="152"/>
    </location>
</feature>
<dbReference type="Gene3D" id="3.30.930.10">
    <property type="entry name" value="Bira Bifunctional Protein, Domain 2"/>
    <property type="match status" value="1"/>
</dbReference>
<keyword evidence="2 3" id="KW-0012">Acyltransferase</keyword>
<dbReference type="RefSeq" id="WP_077596982.1">
    <property type="nucleotide sequence ID" value="NZ_BSKO01000001.1"/>
</dbReference>